<protein>
    <recommendedName>
        <fullName evidence="3">PorV/PorQ family protein</fullName>
    </recommendedName>
</protein>
<comment type="caution">
    <text evidence="1">The sequence shown here is derived from an EMBL/GenBank/DDBJ whole genome shotgun (WGS) entry which is preliminary data.</text>
</comment>
<dbReference type="NCBIfam" id="NF033709">
    <property type="entry name" value="PorV_fam"/>
    <property type="match status" value="1"/>
</dbReference>
<dbReference type="EMBL" id="QNBD01000028">
    <property type="protein sequence ID" value="RKX72338.1"/>
    <property type="molecule type" value="Genomic_DNA"/>
</dbReference>
<evidence type="ECO:0000313" key="1">
    <source>
        <dbReference type="EMBL" id="RKX72338.1"/>
    </source>
</evidence>
<proteinExistence type="predicted"/>
<name>A0A660SNJ2_UNCT6</name>
<organism evidence="1 2">
    <name type="scientific">candidate division TA06 bacterium</name>
    <dbReference type="NCBI Taxonomy" id="2250710"/>
    <lineage>
        <taxon>Bacteria</taxon>
        <taxon>Bacteria division TA06</taxon>
    </lineage>
</organism>
<dbReference type="Proteomes" id="UP000271125">
    <property type="component" value="Unassembled WGS sequence"/>
</dbReference>
<dbReference type="Gene3D" id="2.40.160.60">
    <property type="entry name" value="Outer membrane protein transport protein (OMPP1/FadL/TodX)"/>
    <property type="match status" value="1"/>
</dbReference>
<reference evidence="1 2" key="1">
    <citation type="submission" date="2018-06" db="EMBL/GenBank/DDBJ databases">
        <title>Extensive metabolic versatility and redundancy in microbially diverse, dynamic hydrothermal sediments.</title>
        <authorList>
            <person name="Dombrowski N."/>
            <person name="Teske A."/>
            <person name="Baker B.J."/>
        </authorList>
    </citation>
    <scope>NUCLEOTIDE SEQUENCE [LARGE SCALE GENOMIC DNA]</scope>
    <source>
        <strain evidence="1">B10_G13</strain>
    </source>
</reference>
<evidence type="ECO:0000313" key="2">
    <source>
        <dbReference type="Proteomes" id="UP000271125"/>
    </source>
</evidence>
<accession>A0A660SNJ2</accession>
<gene>
    <name evidence="1" type="ORF">DRP43_01020</name>
</gene>
<evidence type="ECO:0008006" key="3">
    <source>
        <dbReference type="Google" id="ProtNLM"/>
    </source>
</evidence>
<dbReference type="AlphaFoldDB" id="A0A660SNJ2"/>
<sequence>MKYKCIIVVILLLPLFLQPEDFKDVNRGLSVLEINTSPISSTYDGGYGTIFNFVSSLSDNPAILSNIENLGIKFNHYELGFDMRMDDIIISKNMAKNFGFMLGISYFDGGEIELRGEIPEDQPIATANFSDFIVSLSGGYRIYKELQVGITAKIISQYAYIYSGITSSFSGGVLFCPYILKGVIISFELDNFGPTMNFGESDKILQPSRVKFAIGRRFDIKRFESNIGVSIGGYSKYYISTDSDSLSFMESFKNTFIDIPKKVNCKIAVDYLYDGVLNLRSSYVIGGENTIASFGAGLIVRKIRFDYSYTLEKDTGGSNRFSIGIVY</sequence>